<protein>
    <submittedName>
        <fullName evidence="1">Uncharacterized protein</fullName>
    </submittedName>
</protein>
<organism evidence="1 2">
    <name type="scientific">Dyella japonica</name>
    <dbReference type="NCBI Taxonomy" id="231455"/>
    <lineage>
        <taxon>Bacteria</taxon>
        <taxon>Pseudomonadati</taxon>
        <taxon>Pseudomonadota</taxon>
        <taxon>Gammaproteobacteria</taxon>
        <taxon>Lysobacterales</taxon>
        <taxon>Rhodanobacteraceae</taxon>
        <taxon>Dyella</taxon>
    </lineage>
</organism>
<dbReference type="Proteomes" id="UP001549184">
    <property type="component" value="Unassembled WGS sequence"/>
</dbReference>
<accession>A0ABV2K0H0</accession>
<comment type="caution">
    <text evidence="1">The sequence shown here is derived from an EMBL/GenBank/DDBJ whole genome shotgun (WGS) entry which is preliminary data.</text>
</comment>
<proteinExistence type="predicted"/>
<reference evidence="1 2" key="1">
    <citation type="submission" date="2024-06" db="EMBL/GenBank/DDBJ databases">
        <title>Sorghum-associated microbial communities from plants grown in Nebraska, USA.</title>
        <authorList>
            <person name="Schachtman D."/>
        </authorList>
    </citation>
    <scope>NUCLEOTIDE SEQUENCE [LARGE SCALE GENOMIC DNA]</scope>
    <source>
        <strain evidence="1 2">1073</strain>
    </source>
</reference>
<gene>
    <name evidence="1" type="ORF">ABIC75_004312</name>
</gene>
<sequence>MRARLTWHEAVGVIGQGRELDSFGAQEYELAVTGTR</sequence>
<evidence type="ECO:0000313" key="2">
    <source>
        <dbReference type="Proteomes" id="UP001549184"/>
    </source>
</evidence>
<keyword evidence="2" id="KW-1185">Reference proteome</keyword>
<name>A0ABV2K0H0_9GAMM</name>
<dbReference type="EMBL" id="JBEPMU010000007">
    <property type="protein sequence ID" value="MET3654564.1"/>
    <property type="molecule type" value="Genomic_DNA"/>
</dbReference>
<evidence type="ECO:0000313" key="1">
    <source>
        <dbReference type="EMBL" id="MET3654564.1"/>
    </source>
</evidence>